<evidence type="ECO:0000313" key="1">
    <source>
        <dbReference type="EMBL" id="PWJ80582.1"/>
    </source>
</evidence>
<dbReference type="AlphaFoldDB" id="A0A316C488"/>
<name>A0A316C488_PSESE</name>
<dbReference type="Proteomes" id="UP000245396">
    <property type="component" value="Unassembled WGS sequence"/>
</dbReference>
<reference evidence="1 2" key="1">
    <citation type="submission" date="2018-05" db="EMBL/GenBank/DDBJ databases">
        <title>Genomic Encyclopedia of Type Strains, Phase IV (KMG-IV): sequencing the most valuable type-strain genomes for metagenomic binning, comparative biology and taxonomic classification.</title>
        <authorList>
            <person name="Goeker M."/>
        </authorList>
    </citation>
    <scope>NUCLEOTIDE SEQUENCE [LARGE SCALE GENOMIC DNA]</scope>
    <source>
        <strain evidence="1 2">DSM 6986</strain>
    </source>
</reference>
<gene>
    <name evidence="1" type="ORF">C7441_112124</name>
</gene>
<proteinExistence type="predicted"/>
<accession>A0A316C488</accession>
<sequence length="67" mass="6838">MDGGGVMAYAATTSVAVSKTKGEIDGLLRKHKAAGFGVFEEQTRAILVFEMGGPSHCLSPAAAEPDG</sequence>
<comment type="caution">
    <text evidence="1">The sequence shown here is derived from an EMBL/GenBank/DDBJ whole genome shotgun (WGS) entry which is preliminary data.</text>
</comment>
<dbReference type="EMBL" id="QGGG01000012">
    <property type="protein sequence ID" value="PWJ80582.1"/>
    <property type="molecule type" value="Genomic_DNA"/>
</dbReference>
<evidence type="ECO:0000313" key="2">
    <source>
        <dbReference type="Proteomes" id="UP000245396"/>
    </source>
</evidence>
<organism evidence="1 2">
    <name type="scientific">Pseudaminobacter salicylatoxidans</name>
    <dbReference type="NCBI Taxonomy" id="93369"/>
    <lineage>
        <taxon>Bacteria</taxon>
        <taxon>Pseudomonadati</taxon>
        <taxon>Pseudomonadota</taxon>
        <taxon>Alphaproteobacteria</taxon>
        <taxon>Hyphomicrobiales</taxon>
        <taxon>Phyllobacteriaceae</taxon>
        <taxon>Pseudaminobacter</taxon>
    </lineage>
</organism>
<protein>
    <submittedName>
        <fullName evidence="1">Uncharacterized protein</fullName>
    </submittedName>
</protein>
<keyword evidence="2" id="KW-1185">Reference proteome</keyword>